<gene>
    <name evidence="3" type="ORF">IAA61_08415</name>
</gene>
<evidence type="ECO:0000259" key="2">
    <source>
        <dbReference type="Pfam" id="PF05193"/>
    </source>
</evidence>
<dbReference type="EMBL" id="DVNB01000087">
    <property type="protein sequence ID" value="HIU57815.1"/>
    <property type="molecule type" value="Genomic_DNA"/>
</dbReference>
<comment type="similarity">
    <text evidence="1">Belongs to the peptidase M16 family.</text>
</comment>
<reference evidence="3" key="1">
    <citation type="submission" date="2020-10" db="EMBL/GenBank/DDBJ databases">
        <authorList>
            <person name="Gilroy R."/>
        </authorList>
    </citation>
    <scope>NUCLEOTIDE SEQUENCE</scope>
    <source>
        <strain evidence="3">USAMLcec3-3695</strain>
    </source>
</reference>
<dbReference type="InterPro" id="IPR011249">
    <property type="entry name" value="Metalloenz_LuxS/M16"/>
</dbReference>
<evidence type="ECO:0000313" key="4">
    <source>
        <dbReference type="Proteomes" id="UP000824109"/>
    </source>
</evidence>
<dbReference type="PANTHER" id="PTHR11851">
    <property type="entry name" value="METALLOPROTEASE"/>
    <property type="match status" value="1"/>
</dbReference>
<dbReference type="SUPFAM" id="SSF63411">
    <property type="entry name" value="LuxS/MPP-like metallohydrolase"/>
    <property type="match status" value="1"/>
</dbReference>
<protein>
    <submittedName>
        <fullName evidence="3">Insulinase family protein</fullName>
    </submittedName>
</protein>
<reference evidence="3" key="2">
    <citation type="journal article" date="2021" name="PeerJ">
        <title>Extensive microbial diversity within the chicken gut microbiome revealed by metagenomics and culture.</title>
        <authorList>
            <person name="Gilroy R."/>
            <person name="Ravi A."/>
            <person name="Getino M."/>
            <person name="Pursley I."/>
            <person name="Horton D.L."/>
            <person name="Alikhan N.F."/>
            <person name="Baker D."/>
            <person name="Gharbi K."/>
            <person name="Hall N."/>
            <person name="Watson M."/>
            <person name="Adriaenssens E.M."/>
            <person name="Foster-Nyarko E."/>
            <person name="Jarju S."/>
            <person name="Secka A."/>
            <person name="Antonio M."/>
            <person name="Oren A."/>
            <person name="Chaudhuri R.R."/>
            <person name="La Ragione R."/>
            <person name="Hildebrand F."/>
            <person name="Pallen M.J."/>
        </authorList>
    </citation>
    <scope>NUCLEOTIDE SEQUENCE</scope>
    <source>
        <strain evidence="3">USAMLcec3-3695</strain>
    </source>
</reference>
<organism evidence="3 4">
    <name type="scientific">Candidatus Ornithomonoglobus merdipullorum</name>
    <dbReference type="NCBI Taxonomy" id="2840895"/>
    <lineage>
        <taxon>Bacteria</taxon>
        <taxon>Bacillati</taxon>
        <taxon>Bacillota</taxon>
        <taxon>Clostridia</taxon>
        <taxon>Candidatus Ornithomonoglobus</taxon>
    </lineage>
</organism>
<sequence length="150" mass="16331">MSSRLFQNVREKYGLAYSIGAGHSAYVGTGTFDISAAVSPENTAVVAELIENEIKRIKAEKLTPEEIERAKIQLRGNYILSNESVGARMQTIGRTVLLDKPLRTPEEVIEKIMAVDTEAAAEIIDRVLDTSTLTVTTVGPIDSAEGLFSF</sequence>
<accession>A0A9D1SF77</accession>
<dbReference type="Gene3D" id="3.30.830.10">
    <property type="entry name" value="Metalloenzyme, LuxS/M16 peptidase-like"/>
    <property type="match status" value="1"/>
</dbReference>
<dbReference type="InterPro" id="IPR007863">
    <property type="entry name" value="Peptidase_M16_C"/>
</dbReference>
<dbReference type="Pfam" id="PF05193">
    <property type="entry name" value="Peptidase_M16_C"/>
    <property type="match status" value="1"/>
</dbReference>
<dbReference type="InterPro" id="IPR050361">
    <property type="entry name" value="MPP/UQCRC_Complex"/>
</dbReference>
<dbReference type="Proteomes" id="UP000824109">
    <property type="component" value="Unassembled WGS sequence"/>
</dbReference>
<feature type="domain" description="Peptidase M16 C-terminal" evidence="2">
    <location>
        <begin position="1"/>
        <end position="74"/>
    </location>
</feature>
<evidence type="ECO:0000256" key="1">
    <source>
        <dbReference type="ARBA" id="ARBA00007261"/>
    </source>
</evidence>
<name>A0A9D1SF77_9FIRM</name>
<dbReference type="PANTHER" id="PTHR11851:SF49">
    <property type="entry name" value="MITOCHONDRIAL-PROCESSING PEPTIDASE SUBUNIT ALPHA"/>
    <property type="match status" value="1"/>
</dbReference>
<proteinExistence type="inferred from homology"/>
<dbReference type="AlphaFoldDB" id="A0A9D1SF77"/>
<dbReference type="GO" id="GO:0046872">
    <property type="term" value="F:metal ion binding"/>
    <property type="evidence" value="ECO:0007669"/>
    <property type="project" value="InterPro"/>
</dbReference>
<comment type="caution">
    <text evidence="3">The sequence shown here is derived from an EMBL/GenBank/DDBJ whole genome shotgun (WGS) entry which is preliminary data.</text>
</comment>
<evidence type="ECO:0000313" key="3">
    <source>
        <dbReference type="EMBL" id="HIU57815.1"/>
    </source>
</evidence>